<feature type="compositionally biased region" description="Polar residues" evidence="1">
    <location>
        <begin position="276"/>
        <end position="291"/>
    </location>
</feature>
<feature type="compositionally biased region" description="Low complexity" evidence="1">
    <location>
        <begin position="610"/>
        <end position="626"/>
    </location>
</feature>
<dbReference type="InterPro" id="IPR025558">
    <property type="entry name" value="DUF4283"/>
</dbReference>
<feature type="region of interest" description="Disordered" evidence="1">
    <location>
        <begin position="314"/>
        <end position="333"/>
    </location>
</feature>
<reference evidence="4 5" key="1">
    <citation type="submission" date="2021-03" db="EMBL/GenBank/DDBJ databases">
        <authorList>
            <person name="King G.J."/>
            <person name="Bancroft I."/>
            <person name="Baten A."/>
            <person name="Bloomfield J."/>
            <person name="Borpatragohain P."/>
            <person name="He Z."/>
            <person name="Irish N."/>
            <person name="Irwin J."/>
            <person name="Liu K."/>
            <person name="Mauleon R.P."/>
            <person name="Moore J."/>
            <person name="Morris R."/>
            <person name="Ostergaard L."/>
            <person name="Wang B."/>
            <person name="Wells R."/>
        </authorList>
    </citation>
    <scope>NUCLEOTIDE SEQUENCE [LARGE SCALE GENOMIC DNA]</scope>
    <source>
        <strain evidence="4">R-o-18</strain>
        <tissue evidence="4">Leaf</tissue>
    </source>
</reference>
<keyword evidence="2" id="KW-0812">Transmembrane</keyword>
<feature type="region of interest" description="Disordered" evidence="1">
    <location>
        <begin position="592"/>
        <end position="626"/>
    </location>
</feature>
<dbReference type="PANTHER" id="PTHR31286">
    <property type="entry name" value="GLYCINE-RICH CELL WALL STRUCTURAL PROTEIN 1.8-LIKE"/>
    <property type="match status" value="1"/>
</dbReference>
<name>A0ABQ7NHL2_BRACM</name>
<dbReference type="Proteomes" id="UP000823674">
    <property type="component" value="Chromosome A02"/>
</dbReference>
<dbReference type="EMBL" id="JADBGQ010000002">
    <property type="protein sequence ID" value="KAG5410375.1"/>
    <property type="molecule type" value="Genomic_DNA"/>
</dbReference>
<dbReference type="Pfam" id="PF14111">
    <property type="entry name" value="DUF4283"/>
    <property type="match status" value="1"/>
</dbReference>
<sequence length="705" mass="78691">MRSQASTTLDHHRVWREGLVLYCVFSHFLPIYRIRFNKMRFVVLFLSYIFTVLENISSSIFALVAKKSAHHADESQGSYERRPRVAERAEEARGGHYRKVDQLIPPKTRCDCLGSSHSSSLRRKPTGLLVADLHTWKLTPRETIVTKVSASEGVQNQIVQDFEEISSVADFCGRYVLLLWMPKRDFSNVYNYLVKYGFITLFILYNFGFESTFQKFPPLSTSSSPKNRSTTVPKTLKFGVKVPPSSTPAKENQLGDSASLQAQLDAKATTEKTVPENGSTQQTDSTPNSIPLTVEESPLLQKSKTIDPQLFSSINTNKASTPTSNHKPALNPPVLNQNTPVLPTPTNHLPEKTLVERLRISEDKTLKRLAPVTISETGRPRVLIPDSVFEKGAEIHKDFIVCYFNGKPPPFHQIQSVLAHMWGKEKPLEIHNNPRNRSALVRIRSEYLRLKILDKCIWYVGDSVFHTALWTSEHSMLTPPLKAIKIWAHLTGVPLDLRHQQGMSMVAGLVGEPKETDEFTRNLVSLTVSHVKVEVDLTVPLPSIVEFQRQSGEVVEVLVHYPWTPPTCSHCHELGHIVRNCLLYVPPPADPPPPKTSFSAAKLVSKKPNHTTSSKKPSTKSASSSKTSIFPTLAQTYVKKSVDQSLNPPATLNISTDPHSTSLPPTPNHSVTNTLLSSSVHQMEVDLPPTSSKDHSSPDPPLDPL</sequence>
<feature type="transmembrane region" description="Helical" evidence="2">
    <location>
        <begin position="41"/>
        <end position="65"/>
    </location>
</feature>
<evidence type="ECO:0000259" key="3">
    <source>
        <dbReference type="Pfam" id="PF14111"/>
    </source>
</evidence>
<dbReference type="PANTHER" id="PTHR31286:SF90">
    <property type="entry name" value="DUF4283 DOMAIN-CONTAINING PROTEIN"/>
    <property type="match status" value="1"/>
</dbReference>
<keyword evidence="2" id="KW-0472">Membrane</keyword>
<proteinExistence type="predicted"/>
<organism evidence="4 5">
    <name type="scientific">Brassica rapa subsp. trilocularis</name>
    <dbReference type="NCBI Taxonomy" id="1813537"/>
    <lineage>
        <taxon>Eukaryota</taxon>
        <taxon>Viridiplantae</taxon>
        <taxon>Streptophyta</taxon>
        <taxon>Embryophyta</taxon>
        <taxon>Tracheophyta</taxon>
        <taxon>Spermatophyta</taxon>
        <taxon>Magnoliopsida</taxon>
        <taxon>eudicotyledons</taxon>
        <taxon>Gunneridae</taxon>
        <taxon>Pentapetalae</taxon>
        <taxon>rosids</taxon>
        <taxon>malvids</taxon>
        <taxon>Brassicales</taxon>
        <taxon>Brassicaceae</taxon>
        <taxon>Brassiceae</taxon>
        <taxon>Brassica</taxon>
    </lineage>
</organism>
<comment type="caution">
    <text evidence="4">The sequence shown here is derived from an EMBL/GenBank/DDBJ whole genome shotgun (WGS) entry which is preliminary data.</text>
</comment>
<keyword evidence="5" id="KW-1185">Reference proteome</keyword>
<feature type="region of interest" description="Disordered" evidence="1">
    <location>
        <begin position="218"/>
        <end position="291"/>
    </location>
</feature>
<accession>A0ABQ7NHL2</accession>
<evidence type="ECO:0000256" key="2">
    <source>
        <dbReference type="SAM" id="Phobius"/>
    </source>
</evidence>
<feature type="compositionally biased region" description="Polar residues" evidence="1">
    <location>
        <begin position="314"/>
        <end position="326"/>
    </location>
</feature>
<keyword evidence="2" id="KW-1133">Transmembrane helix</keyword>
<evidence type="ECO:0000313" key="4">
    <source>
        <dbReference type="EMBL" id="KAG5410375.1"/>
    </source>
</evidence>
<feature type="compositionally biased region" description="Polar residues" evidence="1">
    <location>
        <begin position="648"/>
        <end position="681"/>
    </location>
</feature>
<feature type="domain" description="DUF4283" evidence="3">
    <location>
        <begin position="394"/>
        <end position="474"/>
    </location>
</feature>
<feature type="compositionally biased region" description="Polar residues" evidence="1">
    <location>
        <begin position="247"/>
        <end position="262"/>
    </location>
</feature>
<feature type="region of interest" description="Disordered" evidence="1">
    <location>
        <begin position="648"/>
        <end position="705"/>
    </location>
</feature>
<gene>
    <name evidence="4" type="primary">A02g505320.1_BraROA</name>
    <name evidence="4" type="ORF">IGI04_006694</name>
</gene>
<protein>
    <recommendedName>
        <fullName evidence="3">DUF4283 domain-containing protein</fullName>
    </recommendedName>
</protein>
<evidence type="ECO:0000256" key="1">
    <source>
        <dbReference type="SAM" id="MobiDB-lite"/>
    </source>
</evidence>
<feature type="compositionally biased region" description="Polar residues" evidence="1">
    <location>
        <begin position="218"/>
        <end position="233"/>
    </location>
</feature>
<evidence type="ECO:0000313" key="5">
    <source>
        <dbReference type="Proteomes" id="UP000823674"/>
    </source>
</evidence>
<dbReference type="InterPro" id="IPR040256">
    <property type="entry name" value="At4g02000-like"/>
</dbReference>